<dbReference type="AlphaFoldDB" id="A0AB35V181"/>
<evidence type="ECO:0000313" key="2">
    <source>
        <dbReference type="EMBL" id="MDY6487627.1"/>
    </source>
</evidence>
<dbReference type="RefSeq" id="WP_321099712.1">
    <property type="nucleotide sequence ID" value="NZ_JAXHPL010000065.1"/>
</dbReference>
<evidence type="ECO:0000313" key="3">
    <source>
        <dbReference type="Proteomes" id="UP001278995"/>
    </source>
</evidence>
<evidence type="ECO:0000256" key="1">
    <source>
        <dbReference type="SAM" id="SignalP"/>
    </source>
</evidence>
<reference evidence="2 3" key="1">
    <citation type="submission" date="2023-11" db="EMBL/GenBank/DDBJ databases">
        <title>The common occurrence of Acinetobacte faecalis in cattle feces and its emended description.</title>
        <authorList>
            <person name="Kyselkova M."/>
            <person name="Xanthopoulou K."/>
            <person name="Shestivska V."/>
            <person name="Spanelova P."/>
            <person name="Maixnerova M."/>
            <person name="Higgins P.G."/>
            <person name="Nemec A."/>
        </authorList>
    </citation>
    <scope>NUCLEOTIDE SEQUENCE [LARGE SCALE GENOMIC DNA]</scope>
    <source>
        <strain evidence="2 3">ANC 7483</strain>
    </source>
</reference>
<dbReference type="Proteomes" id="UP001278995">
    <property type="component" value="Unassembled WGS sequence"/>
</dbReference>
<name>A0AB35V181_9GAMM</name>
<gene>
    <name evidence="2" type="ORF">SKM51_10565</name>
</gene>
<organism evidence="2 3">
    <name type="scientific">Acinetobacter faecalis</name>
    <dbReference type="NCBI Taxonomy" id="2665161"/>
    <lineage>
        <taxon>Bacteria</taxon>
        <taxon>Pseudomonadati</taxon>
        <taxon>Pseudomonadota</taxon>
        <taxon>Gammaproteobacteria</taxon>
        <taxon>Moraxellales</taxon>
        <taxon>Moraxellaceae</taxon>
        <taxon>Acinetobacter</taxon>
    </lineage>
</organism>
<proteinExistence type="predicted"/>
<feature type="signal peptide" evidence="1">
    <location>
        <begin position="1"/>
        <end position="19"/>
    </location>
</feature>
<keyword evidence="1" id="KW-0732">Signal</keyword>
<dbReference type="EMBL" id="JAXHPL010000065">
    <property type="protein sequence ID" value="MDY6487627.1"/>
    <property type="molecule type" value="Genomic_DNA"/>
</dbReference>
<dbReference type="Pfam" id="PF04338">
    <property type="entry name" value="DUF481"/>
    <property type="match status" value="1"/>
</dbReference>
<accession>A0AB35V181</accession>
<protein>
    <submittedName>
        <fullName evidence="2">DUF481 domain-containing protein</fullName>
    </submittedName>
</protein>
<dbReference type="InterPro" id="IPR007433">
    <property type="entry name" value="DUF481"/>
</dbReference>
<feature type="chain" id="PRO_5044284588" evidence="1">
    <location>
        <begin position="20"/>
        <end position="254"/>
    </location>
</feature>
<comment type="caution">
    <text evidence="2">The sequence shown here is derived from an EMBL/GenBank/DDBJ whole genome shotgun (WGS) entry which is preliminary data.</text>
</comment>
<sequence>MQKILILVGSIFVMHSAYAGVLEPKRTDPGAIKVDKNFRLETDLGYLVNNSSSKNGSSKQDNLTAHILFQKKSGDWGQELIADVVSTPGNSSDQNIERYYVSGKILHRGENIVYRFGKITAEKDLTSIFDHQITTSMGWGIDVLKSDDVSLFLEMGGGYRYSRMKDSEDEKATHEGTGMLAGFYTYKISPDIKFNQDISFELGKDSQILRSRSALSADLTKKISAVASYSLKNVQADKGDNRDSLLSLGLRYRY</sequence>